<name>A0A9D4STT3_RHISA</name>
<reference evidence="1" key="1">
    <citation type="journal article" date="2020" name="Cell">
        <title>Large-Scale Comparative Analyses of Tick Genomes Elucidate Their Genetic Diversity and Vector Capacities.</title>
        <authorList>
            <consortium name="Tick Genome and Microbiome Consortium (TIGMIC)"/>
            <person name="Jia N."/>
            <person name="Wang J."/>
            <person name="Shi W."/>
            <person name="Du L."/>
            <person name="Sun Y."/>
            <person name="Zhan W."/>
            <person name="Jiang J.F."/>
            <person name="Wang Q."/>
            <person name="Zhang B."/>
            <person name="Ji P."/>
            <person name="Bell-Sakyi L."/>
            <person name="Cui X.M."/>
            <person name="Yuan T.T."/>
            <person name="Jiang B.G."/>
            <person name="Yang W.F."/>
            <person name="Lam T.T."/>
            <person name="Chang Q.C."/>
            <person name="Ding S.J."/>
            <person name="Wang X.J."/>
            <person name="Zhu J.G."/>
            <person name="Ruan X.D."/>
            <person name="Zhao L."/>
            <person name="Wei J.T."/>
            <person name="Ye R.Z."/>
            <person name="Que T.C."/>
            <person name="Du C.H."/>
            <person name="Zhou Y.H."/>
            <person name="Cheng J.X."/>
            <person name="Dai P.F."/>
            <person name="Guo W.B."/>
            <person name="Han X.H."/>
            <person name="Huang E.J."/>
            <person name="Li L.F."/>
            <person name="Wei W."/>
            <person name="Gao Y.C."/>
            <person name="Liu J.Z."/>
            <person name="Shao H.Z."/>
            <person name="Wang X."/>
            <person name="Wang C.C."/>
            <person name="Yang T.C."/>
            <person name="Huo Q.B."/>
            <person name="Li W."/>
            <person name="Chen H.Y."/>
            <person name="Chen S.E."/>
            <person name="Zhou L.G."/>
            <person name="Ni X.B."/>
            <person name="Tian J.H."/>
            <person name="Sheng Y."/>
            <person name="Liu T."/>
            <person name="Pan Y.S."/>
            <person name="Xia L.Y."/>
            <person name="Li J."/>
            <person name="Zhao F."/>
            <person name="Cao W.C."/>
        </authorList>
    </citation>
    <scope>NUCLEOTIDE SEQUENCE</scope>
    <source>
        <strain evidence="1">Rsan-2018</strain>
    </source>
</reference>
<accession>A0A9D4STT3</accession>
<gene>
    <name evidence="1" type="ORF">HPB52_006442</name>
</gene>
<keyword evidence="2" id="KW-1185">Reference proteome</keyword>
<evidence type="ECO:0000313" key="1">
    <source>
        <dbReference type="EMBL" id="KAH7946967.1"/>
    </source>
</evidence>
<comment type="caution">
    <text evidence="1">The sequence shown here is derived from an EMBL/GenBank/DDBJ whole genome shotgun (WGS) entry which is preliminary data.</text>
</comment>
<reference evidence="1" key="2">
    <citation type="submission" date="2021-09" db="EMBL/GenBank/DDBJ databases">
        <authorList>
            <person name="Jia N."/>
            <person name="Wang J."/>
            <person name="Shi W."/>
            <person name="Du L."/>
            <person name="Sun Y."/>
            <person name="Zhan W."/>
            <person name="Jiang J."/>
            <person name="Wang Q."/>
            <person name="Zhang B."/>
            <person name="Ji P."/>
            <person name="Sakyi L.B."/>
            <person name="Cui X."/>
            <person name="Yuan T."/>
            <person name="Jiang B."/>
            <person name="Yang W."/>
            <person name="Lam T.T.-Y."/>
            <person name="Chang Q."/>
            <person name="Ding S."/>
            <person name="Wang X."/>
            <person name="Zhu J."/>
            <person name="Ruan X."/>
            <person name="Zhao L."/>
            <person name="Wei J."/>
            <person name="Que T."/>
            <person name="Du C."/>
            <person name="Cheng J."/>
            <person name="Dai P."/>
            <person name="Han X."/>
            <person name="Huang E."/>
            <person name="Gao Y."/>
            <person name="Liu J."/>
            <person name="Shao H."/>
            <person name="Ye R."/>
            <person name="Li L."/>
            <person name="Wei W."/>
            <person name="Wang X."/>
            <person name="Wang C."/>
            <person name="Huo Q."/>
            <person name="Li W."/>
            <person name="Guo W."/>
            <person name="Chen H."/>
            <person name="Chen S."/>
            <person name="Zhou L."/>
            <person name="Zhou L."/>
            <person name="Ni X."/>
            <person name="Tian J."/>
            <person name="Zhou Y."/>
            <person name="Sheng Y."/>
            <person name="Liu T."/>
            <person name="Pan Y."/>
            <person name="Xia L."/>
            <person name="Li J."/>
            <person name="Zhao F."/>
            <person name="Cao W."/>
        </authorList>
    </citation>
    <scope>NUCLEOTIDE SEQUENCE</scope>
    <source>
        <strain evidence="1">Rsan-2018</strain>
        <tissue evidence="1">Larvae</tissue>
    </source>
</reference>
<evidence type="ECO:0000313" key="2">
    <source>
        <dbReference type="Proteomes" id="UP000821837"/>
    </source>
</evidence>
<dbReference type="Proteomes" id="UP000821837">
    <property type="component" value="Chromosome 6"/>
</dbReference>
<dbReference type="AlphaFoldDB" id="A0A9D4STT3"/>
<protein>
    <submittedName>
        <fullName evidence="1">Uncharacterized protein</fullName>
    </submittedName>
</protein>
<dbReference type="VEuPathDB" id="VectorBase:RSAN_030417"/>
<dbReference type="EMBL" id="JABSTV010001252">
    <property type="protein sequence ID" value="KAH7946967.1"/>
    <property type="molecule type" value="Genomic_DNA"/>
</dbReference>
<organism evidence="1 2">
    <name type="scientific">Rhipicephalus sanguineus</name>
    <name type="common">Brown dog tick</name>
    <name type="synonym">Ixodes sanguineus</name>
    <dbReference type="NCBI Taxonomy" id="34632"/>
    <lineage>
        <taxon>Eukaryota</taxon>
        <taxon>Metazoa</taxon>
        <taxon>Ecdysozoa</taxon>
        <taxon>Arthropoda</taxon>
        <taxon>Chelicerata</taxon>
        <taxon>Arachnida</taxon>
        <taxon>Acari</taxon>
        <taxon>Parasitiformes</taxon>
        <taxon>Ixodida</taxon>
        <taxon>Ixodoidea</taxon>
        <taxon>Ixodidae</taxon>
        <taxon>Rhipicephalinae</taxon>
        <taxon>Rhipicephalus</taxon>
        <taxon>Rhipicephalus</taxon>
    </lineage>
</organism>
<sequence length="123" mass="12903">MLGAASAGDDKDDDSFSIGLGVLSPSYRQKIGPDGNTKVDFNQEKDGFSFSVSSGEPNAKTASGGVKPYSHITFSQQFQDPAAKKHAAAGGAELQQVAQHQPAHYAGQQGHYGTHFASFQASE</sequence>
<proteinExistence type="predicted"/>